<dbReference type="SUPFAM" id="SSF53448">
    <property type="entry name" value="Nucleotide-diphospho-sugar transferases"/>
    <property type="match status" value="1"/>
</dbReference>
<accession>A0ABV6YPV3</accession>
<feature type="domain" description="Glycosyltransferase 2-like" evidence="1">
    <location>
        <begin position="14"/>
        <end position="169"/>
    </location>
</feature>
<dbReference type="CDD" id="cd04179">
    <property type="entry name" value="DPM_DPG-synthase_like"/>
    <property type="match status" value="1"/>
</dbReference>
<proteinExistence type="predicted"/>
<dbReference type="EMBL" id="JBHPEI010000067">
    <property type="protein sequence ID" value="MFC1800099.1"/>
    <property type="molecule type" value="Genomic_DNA"/>
</dbReference>
<name>A0ABV6YPV3_UNCEI</name>
<protein>
    <submittedName>
        <fullName evidence="2">Glycosyltransferase family 2 protein</fullName>
    </submittedName>
</protein>
<dbReference type="InterPro" id="IPR050256">
    <property type="entry name" value="Glycosyltransferase_2"/>
</dbReference>
<organism evidence="2 3">
    <name type="scientific">Eiseniibacteriota bacterium</name>
    <dbReference type="NCBI Taxonomy" id="2212470"/>
    <lineage>
        <taxon>Bacteria</taxon>
        <taxon>Candidatus Eiseniibacteriota</taxon>
    </lineage>
</organism>
<dbReference type="PANTHER" id="PTHR48090:SF7">
    <property type="entry name" value="RFBJ PROTEIN"/>
    <property type="match status" value="1"/>
</dbReference>
<gene>
    <name evidence="2" type="ORF">ACFL2Z_04225</name>
</gene>
<keyword evidence="3" id="KW-1185">Reference proteome</keyword>
<dbReference type="PANTHER" id="PTHR48090">
    <property type="entry name" value="UNDECAPRENYL-PHOSPHATE 4-DEOXY-4-FORMAMIDO-L-ARABINOSE TRANSFERASE-RELATED"/>
    <property type="match status" value="1"/>
</dbReference>
<evidence type="ECO:0000313" key="3">
    <source>
        <dbReference type="Proteomes" id="UP001594288"/>
    </source>
</evidence>
<dbReference type="InterPro" id="IPR001173">
    <property type="entry name" value="Glyco_trans_2-like"/>
</dbReference>
<sequence>MRQVVEDGPGRVAVIIPARNEELSIGPVVAEVKRLHPDFEVVVIDDASTDSTSDVALDAGATVLGAPIGLGYGGAVHAGMKFAYERDYDLVILMDADGQHDPAYISTLLEGIGLYDMVIGSRFMGVEAYEIPVIRRIGMRVFSGIASGITGQRISDTSSGFQALRRNVFGLFARGSYPVDFPDADTIIWVARHGFRVGEVPVKMHARTMGTSMISGLGASLKYALKMPLSILVTLLRIPSSQREGEAP</sequence>
<evidence type="ECO:0000259" key="1">
    <source>
        <dbReference type="Pfam" id="PF00535"/>
    </source>
</evidence>
<comment type="caution">
    <text evidence="2">The sequence shown here is derived from an EMBL/GenBank/DDBJ whole genome shotgun (WGS) entry which is preliminary data.</text>
</comment>
<dbReference type="Gene3D" id="3.90.550.10">
    <property type="entry name" value="Spore Coat Polysaccharide Biosynthesis Protein SpsA, Chain A"/>
    <property type="match status" value="1"/>
</dbReference>
<dbReference type="InterPro" id="IPR029044">
    <property type="entry name" value="Nucleotide-diphossugar_trans"/>
</dbReference>
<evidence type="ECO:0000313" key="2">
    <source>
        <dbReference type="EMBL" id="MFC1800099.1"/>
    </source>
</evidence>
<dbReference type="Proteomes" id="UP001594288">
    <property type="component" value="Unassembled WGS sequence"/>
</dbReference>
<reference evidence="2 3" key="1">
    <citation type="submission" date="2024-09" db="EMBL/GenBank/DDBJ databases">
        <authorList>
            <person name="D'Angelo T."/>
        </authorList>
    </citation>
    <scope>NUCLEOTIDE SEQUENCE [LARGE SCALE GENOMIC DNA]</scope>
    <source>
        <strain evidence="2">SAG AM-311-F02</strain>
    </source>
</reference>
<dbReference type="Pfam" id="PF00535">
    <property type="entry name" value="Glycos_transf_2"/>
    <property type="match status" value="1"/>
</dbReference>